<dbReference type="SUPFAM" id="SSF52540">
    <property type="entry name" value="P-loop containing nucleoside triphosphate hydrolases"/>
    <property type="match status" value="1"/>
</dbReference>
<dbReference type="Pfam" id="PF00005">
    <property type="entry name" value="ABC_tran"/>
    <property type="match status" value="1"/>
</dbReference>
<evidence type="ECO:0000259" key="5">
    <source>
        <dbReference type="PROSITE" id="PS50893"/>
    </source>
</evidence>
<organism evidence="6 7">
    <name type="scientific">Azotobacter chroococcum NCIMB 8003</name>
    <dbReference type="NCBI Taxonomy" id="1328314"/>
    <lineage>
        <taxon>Bacteria</taxon>
        <taxon>Pseudomonadati</taxon>
        <taxon>Pseudomonadota</taxon>
        <taxon>Gammaproteobacteria</taxon>
        <taxon>Pseudomonadales</taxon>
        <taxon>Pseudomonadaceae</taxon>
        <taxon>Azotobacter</taxon>
    </lineage>
</organism>
<dbReference type="InterPro" id="IPR050093">
    <property type="entry name" value="ABC_SmlMolc_Importer"/>
</dbReference>
<evidence type="ECO:0000313" key="7">
    <source>
        <dbReference type="Proteomes" id="UP000068210"/>
    </source>
</evidence>
<evidence type="ECO:0000256" key="2">
    <source>
        <dbReference type="ARBA" id="ARBA00022741"/>
    </source>
</evidence>
<accession>A0A0C4WRQ2</accession>
<dbReference type="PROSITE" id="PS00211">
    <property type="entry name" value="ABC_TRANSPORTER_1"/>
    <property type="match status" value="1"/>
</dbReference>
<keyword evidence="2" id="KW-0547">Nucleotide-binding</keyword>
<dbReference type="GO" id="GO:0005524">
    <property type="term" value="F:ATP binding"/>
    <property type="evidence" value="ECO:0007669"/>
    <property type="project" value="UniProtKB-KW"/>
</dbReference>
<dbReference type="SMART" id="SM00382">
    <property type="entry name" value="AAA"/>
    <property type="match status" value="1"/>
</dbReference>
<reference evidence="6 7" key="1">
    <citation type="journal article" date="2015" name="PLoS ONE">
        <title>Azotobacter Genomes: The Genome of Azotobacter chroococcum NCIMB 8003 (ATCC 4412).</title>
        <authorList>
            <person name="Robson R.L."/>
            <person name="Jones R."/>
            <person name="Robson R.M."/>
            <person name="Schwartz A."/>
            <person name="Richardson T.H."/>
        </authorList>
    </citation>
    <scope>NUCLEOTIDE SEQUENCE [LARGE SCALE GENOMIC DNA]</scope>
    <source>
        <strain evidence="6 7">NCIMB 8003</strain>
    </source>
</reference>
<proteinExistence type="predicted"/>
<dbReference type="GO" id="GO:0016887">
    <property type="term" value="F:ATP hydrolysis activity"/>
    <property type="evidence" value="ECO:0007669"/>
    <property type="project" value="InterPro"/>
</dbReference>
<keyword evidence="1" id="KW-0813">Transport</keyword>
<sequence>MPLFTLPNFLRRPRSSHPAPPERLHFHLRKRLTSASGPLELDIELDIARGESLALLGPSGSGKTSLLRLLAGLQPADGGYIAAFGRIWLDSACGIDRPPRERRAGLVFQDYALFPNMSVLGNVRFALPSGSPARRADELLERVGLAGLANERPARLSGGQQQRLALARALAAEPELLLLDEPLSALDGALRRDLQDALAALRERQRTTLLLVTHDPGEALRLCERAVLLEAGRVAADAPPARLFGAGGPADAEQRLTLAGRVLERIAAADGSPLYRIEAEGRTCLARAAERAGLEPGDSVLVSAGDWLATPLHGLR</sequence>
<gene>
    <name evidence="6" type="ORF">Achr_39280</name>
</gene>
<dbReference type="InterPro" id="IPR017871">
    <property type="entry name" value="ABC_transporter-like_CS"/>
</dbReference>
<dbReference type="EMBL" id="CP010415">
    <property type="protein sequence ID" value="AJE23314.1"/>
    <property type="molecule type" value="Genomic_DNA"/>
</dbReference>
<dbReference type="HOGENOM" id="CLU_000604_1_1_6"/>
<protein>
    <submittedName>
        <fullName evidence="6">ABC transporter ATP binding component</fullName>
    </submittedName>
</protein>
<dbReference type="PANTHER" id="PTHR42781:SF4">
    <property type="entry name" value="SPERMIDINE_PUTRESCINE IMPORT ATP-BINDING PROTEIN POTA"/>
    <property type="match status" value="1"/>
</dbReference>
<dbReference type="AlphaFoldDB" id="A0A0C4WRQ2"/>
<dbReference type="Gene3D" id="3.40.50.300">
    <property type="entry name" value="P-loop containing nucleotide triphosphate hydrolases"/>
    <property type="match status" value="1"/>
</dbReference>
<dbReference type="RefSeq" id="WP_039806949.1">
    <property type="nucleotide sequence ID" value="NZ_CP010415.1"/>
</dbReference>
<evidence type="ECO:0000256" key="4">
    <source>
        <dbReference type="SAM" id="MobiDB-lite"/>
    </source>
</evidence>
<dbReference type="PROSITE" id="PS50893">
    <property type="entry name" value="ABC_TRANSPORTER_2"/>
    <property type="match status" value="1"/>
</dbReference>
<dbReference type="InterPro" id="IPR027417">
    <property type="entry name" value="P-loop_NTPase"/>
</dbReference>
<keyword evidence="3" id="KW-0067">ATP-binding</keyword>
<dbReference type="STRING" id="1328314.Achr_39280"/>
<feature type="domain" description="ABC transporter" evidence="5">
    <location>
        <begin position="24"/>
        <end position="256"/>
    </location>
</feature>
<evidence type="ECO:0000256" key="1">
    <source>
        <dbReference type="ARBA" id="ARBA00022448"/>
    </source>
</evidence>
<keyword evidence="7" id="KW-1185">Reference proteome</keyword>
<evidence type="ECO:0000313" key="6">
    <source>
        <dbReference type="EMBL" id="AJE23314.1"/>
    </source>
</evidence>
<dbReference type="Proteomes" id="UP000068210">
    <property type="component" value="Chromosome"/>
</dbReference>
<dbReference type="InterPro" id="IPR003439">
    <property type="entry name" value="ABC_transporter-like_ATP-bd"/>
</dbReference>
<dbReference type="PANTHER" id="PTHR42781">
    <property type="entry name" value="SPERMIDINE/PUTRESCINE IMPORT ATP-BINDING PROTEIN POTA"/>
    <property type="match status" value="1"/>
</dbReference>
<evidence type="ECO:0000256" key="3">
    <source>
        <dbReference type="ARBA" id="ARBA00022840"/>
    </source>
</evidence>
<name>A0A0C4WRQ2_9GAMM</name>
<dbReference type="InterPro" id="IPR003593">
    <property type="entry name" value="AAA+_ATPase"/>
</dbReference>
<dbReference type="KEGG" id="acx:Achr_39280"/>
<feature type="region of interest" description="Disordered" evidence="4">
    <location>
        <begin position="1"/>
        <end position="22"/>
    </location>
</feature>